<evidence type="ECO:0000313" key="6">
    <source>
        <dbReference type="Proteomes" id="UP000027265"/>
    </source>
</evidence>
<evidence type="ECO:0000259" key="4">
    <source>
        <dbReference type="Pfam" id="PF11817"/>
    </source>
</evidence>
<keyword evidence="6" id="KW-1185">Reference proteome</keyword>
<organism evidence="5 6">
    <name type="scientific">Jaapia argillacea MUCL 33604</name>
    <dbReference type="NCBI Taxonomy" id="933084"/>
    <lineage>
        <taxon>Eukaryota</taxon>
        <taxon>Fungi</taxon>
        <taxon>Dikarya</taxon>
        <taxon>Basidiomycota</taxon>
        <taxon>Agaricomycotina</taxon>
        <taxon>Agaricomycetes</taxon>
        <taxon>Agaricomycetidae</taxon>
        <taxon>Jaapiales</taxon>
        <taxon>Jaapiaceae</taxon>
        <taxon>Jaapia</taxon>
    </lineage>
</organism>
<feature type="chain" id="PRO_5001646472" description="Trafficking protein particle complex subunit 11 domain-containing protein" evidence="2">
    <location>
        <begin position="21"/>
        <end position="1346"/>
    </location>
</feature>
<evidence type="ECO:0000313" key="5">
    <source>
        <dbReference type="EMBL" id="KDQ50908.1"/>
    </source>
</evidence>
<reference evidence="6" key="1">
    <citation type="journal article" date="2014" name="Proc. Natl. Acad. Sci. U.S.A.">
        <title>Extensive sampling of basidiomycete genomes demonstrates inadequacy of the white-rot/brown-rot paradigm for wood decay fungi.</title>
        <authorList>
            <person name="Riley R."/>
            <person name="Salamov A.A."/>
            <person name="Brown D.W."/>
            <person name="Nagy L.G."/>
            <person name="Floudas D."/>
            <person name="Held B.W."/>
            <person name="Levasseur A."/>
            <person name="Lombard V."/>
            <person name="Morin E."/>
            <person name="Otillar R."/>
            <person name="Lindquist E.A."/>
            <person name="Sun H."/>
            <person name="LaButti K.M."/>
            <person name="Schmutz J."/>
            <person name="Jabbour D."/>
            <person name="Luo H."/>
            <person name="Baker S.E."/>
            <person name="Pisabarro A.G."/>
            <person name="Walton J.D."/>
            <person name="Blanchette R.A."/>
            <person name="Henrissat B."/>
            <person name="Martin F."/>
            <person name="Cullen D."/>
            <person name="Hibbett D.S."/>
            <person name="Grigoriev I.V."/>
        </authorList>
    </citation>
    <scope>NUCLEOTIDE SEQUENCE [LARGE SCALE GENOMIC DNA]</scope>
    <source>
        <strain evidence="6">MUCL 33604</strain>
    </source>
</reference>
<keyword evidence="2" id="KW-0732">Signal</keyword>
<dbReference type="InterPro" id="IPR012880">
    <property type="entry name" value="Gryzun"/>
</dbReference>
<dbReference type="Pfam" id="PF11817">
    <property type="entry name" value="Foie-gras_1"/>
    <property type="match status" value="1"/>
</dbReference>
<dbReference type="STRING" id="933084.A0A067P7N8"/>
<evidence type="ECO:0000256" key="1">
    <source>
        <dbReference type="SAM" id="MobiDB-lite"/>
    </source>
</evidence>
<dbReference type="PANTHER" id="PTHR14374:SF0">
    <property type="entry name" value="TRAFFICKING PROTEIN PARTICLE COMPLEX SUBUNIT 11"/>
    <property type="match status" value="1"/>
</dbReference>
<proteinExistence type="predicted"/>
<feature type="region of interest" description="Disordered" evidence="1">
    <location>
        <begin position="116"/>
        <end position="147"/>
    </location>
</feature>
<dbReference type="InParanoid" id="A0A067P7N8"/>
<feature type="compositionally biased region" description="Low complexity" evidence="1">
    <location>
        <begin position="137"/>
        <end position="147"/>
    </location>
</feature>
<accession>A0A067P7N8</accession>
<dbReference type="OrthoDB" id="6278596at2759"/>
<feature type="compositionally biased region" description="Pro residues" evidence="1">
    <location>
        <begin position="26"/>
        <end position="36"/>
    </location>
</feature>
<name>A0A067P7N8_9AGAM</name>
<gene>
    <name evidence="5" type="ORF">JAAARDRAFT_41691</name>
</gene>
<dbReference type="PANTHER" id="PTHR14374">
    <property type="entry name" value="FOIE GRAS"/>
    <property type="match status" value="1"/>
</dbReference>
<feature type="compositionally biased region" description="Polar residues" evidence="1">
    <location>
        <begin position="1008"/>
        <end position="1019"/>
    </location>
</feature>
<feature type="domain" description="Trafficking protein particle complex subunit 11" evidence="4">
    <location>
        <begin position="404"/>
        <end position="688"/>
    </location>
</feature>
<feature type="signal peptide" evidence="2">
    <location>
        <begin position="1"/>
        <end position="20"/>
    </location>
</feature>
<dbReference type="Pfam" id="PF07919">
    <property type="entry name" value="Gryzun"/>
    <property type="match status" value="1"/>
</dbReference>
<feature type="domain" description="Gryzun putative trafficking through Golgi" evidence="3">
    <location>
        <begin position="733"/>
        <end position="1005"/>
    </location>
</feature>
<dbReference type="HOGENOM" id="CLU_003572_2_0_1"/>
<feature type="region of interest" description="Disordered" evidence="1">
    <location>
        <begin position="184"/>
        <end position="227"/>
    </location>
</feature>
<feature type="compositionally biased region" description="Basic and acidic residues" evidence="1">
    <location>
        <begin position="197"/>
        <end position="227"/>
    </location>
</feature>
<feature type="region of interest" description="Disordered" evidence="1">
    <location>
        <begin position="1008"/>
        <end position="1028"/>
    </location>
</feature>
<evidence type="ECO:0008006" key="7">
    <source>
        <dbReference type="Google" id="ProtNLM"/>
    </source>
</evidence>
<dbReference type="InterPro" id="IPR021773">
    <property type="entry name" value="TPC11"/>
</dbReference>
<evidence type="ECO:0000259" key="3">
    <source>
        <dbReference type="Pfam" id="PF07919"/>
    </source>
</evidence>
<evidence type="ECO:0000256" key="2">
    <source>
        <dbReference type="SAM" id="SignalP"/>
    </source>
</evidence>
<dbReference type="EMBL" id="KL197754">
    <property type="protein sequence ID" value="KDQ50908.1"/>
    <property type="molecule type" value="Genomic_DNA"/>
</dbReference>
<feature type="region of interest" description="Disordered" evidence="1">
    <location>
        <begin position="22"/>
        <end position="74"/>
    </location>
</feature>
<sequence length="1346" mass="149521">MNSYPAELLVQLAPVMFIAGLSLPPQSQPQSPPPTAQSPISSTPITQGPQRAISPNPTPQVVSPTPTPPPKLDPFTHLSYKLCEAFRAQRKMEIWQPDKSKVFQVVFVDKEVRFPPRKLAPPTTTTLSAPPPPPPAHQHSPLSPLSPSSPLYPDGLIAPIWIRKHTSLVPSVFVLFLRLYESPPPPQAQTQPPMSPLHDRERAERDRLEREERRGRDEEEERRRDGELAGEVAIRKKVCAERGVKLTVVLMASRRMLDDPSLDTRLTYIRRQSGLDARASLFVLSPVTQQELNEFVHSIQQALWEPSIEYYTSHSKRVRRKRNRHAQSGGVGYVVPAISTPPGGGVPTRPLRPEGWTVRYEYKMACFAEFRGEDEVALKHYQDAYEALVIMFGSTAILPPRTKRWAEAKVLADCVSVKICKLYLYNSEHALALSHHNSHIKKFADFSRGWGIGEETFEFWSWFARQHRILAELLEAGTRSSTPSTLKLPSHTPLVPPPIPTSAPSKGVLPPSTVAKGLELESLRSLGLGLNPSQALMHPGFYYYMAARCTEKRRERFLGVEEIEVTRPGYANSPGYLNEKKVDHLAIILELYTKSYELFKQHTPQPQAGHNQAQMQGRHMLWIAYRIAQTYYQAAKFDMAVRFFERIAKTYRREKWGSMLQPLLRTWYACAQQMGDVELSVRLLVELIGCGTDTTREEGDVSEIEEDLIVVMKSTAPSTIDGPLIVDLSESEPIFEPTVIFWSPEINVNEPAPFQLTLTAPTNISISSLPFTVLSIYFGEERPAVTVYHSSGLEVGDGEVQRVDLGLLSTSEAETGVKEVKGCLRWDRGGKVVFSGAVSSEVPSVLKVAKVVLTMREGKWWIEIPFDPSKSRQAALNNPKWLSSTKPPRYVPVGRSECHSTNVRHRPHELNVRLTHQEPAYLDEEYPIVIDITNTDDRDLDIMVDVLLHPAEIDLADDHITMDDQESNGLIKGVSFGVIPPGVNTAKTLFLASAGAPGDRTIDISIQSRSTAAPSQPRSPITPDTPAATPDMTEVLHTLVVSAVEAIKVVYDVTCRRRLGESRGLADLRTFDGDFRDDAEGAEGVITTTMECAGPWGVEVESVKLVPQDHPAAKVISSSQEADQDEFPSEWLPGDEFCDICRVAVWPDEVDNPEESIQGPGEYEITWRRLLSNGDRGPKSITRFALPSLKAPTDGLIALMEAPAKAKLHTPIPLHLTIRNRHPSRSANIVVQLDLDPTDGFVVAGLRSGRIPTLLPGAEEKISWRLIPIECGFVKVPRMRVLERRSAVATTQPTASGADVEVEGEIVKVVDVRWEGKDVDGNDEGNVESVEAEEAAGVQPTVLVLP</sequence>
<protein>
    <recommendedName>
        <fullName evidence="7">Trafficking protein particle complex subunit 11 domain-containing protein</fullName>
    </recommendedName>
</protein>
<dbReference type="Proteomes" id="UP000027265">
    <property type="component" value="Unassembled WGS sequence"/>
</dbReference>